<gene>
    <name evidence="2" type="ORF">Tci_631187</name>
</gene>
<accession>A0A699JUX7</accession>
<feature type="compositionally biased region" description="Polar residues" evidence="1">
    <location>
        <begin position="83"/>
        <end position="93"/>
    </location>
</feature>
<dbReference type="EMBL" id="BKCJ010451347">
    <property type="protein sequence ID" value="GFA59215.1"/>
    <property type="molecule type" value="Genomic_DNA"/>
</dbReference>
<comment type="caution">
    <text evidence="2">The sequence shown here is derived from an EMBL/GenBank/DDBJ whole genome shotgun (WGS) entry which is preliminary data.</text>
</comment>
<dbReference type="AlphaFoldDB" id="A0A699JUX7"/>
<reference evidence="2" key="1">
    <citation type="journal article" date="2019" name="Sci. Rep.">
        <title>Draft genome of Tanacetum cinerariifolium, the natural source of mosquito coil.</title>
        <authorList>
            <person name="Yamashiro T."/>
            <person name="Shiraishi A."/>
            <person name="Satake H."/>
            <person name="Nakayama K."/>
        </authorList>
    </citation>
    <scope>NUCLEOTIDE SEQUENCE</scope>
</reference>
<evidence type="ECO:0000256" key="1">
    <source>
        <dbReference type="SAM" id="MobiDB-lite"/>
    </source>
</evidence>
<feature type="non-terminal residue" evidence="2">
    <location>
        <position position="147"/>
    </location>
</feature>
<feature type="region of interest" description="Disordered" evidence="1">
    <location>
        <begin position="78"/>
        <end position="103"/>
    </location>
</feature>
<organism evidence="2">
    <name type="scientific">Tanacetum cinerariifolium</name>
    <name type="common">Dalmatian daisy</name>
    <name type="synonym">Chrysanthemum cinerariifolium</name>
    <dbReference type="NCBI Taxonomy" id="118510"/>
    <lineage>
        <taxon>Eukaryota</taxon>
        <taxon>Viridiplantae</taxon>
        <taxon>Streptophyta</taxon>
        <taxon>Embryophyta</taxon>
        <taxon>Tracheophyta</taxon>
        <taxon>Spermatophyta</taxon>
        <taxon>Magnoliopsida</taxon>
        <taxon>eudicotyledons</taxon>
        <taxon>Gunneridae</taxon>
        <taxon>Pentapetalae</taxon>
        <taxon>asterids</taxon>
        <taxon>campanulids</taxon>
        <taxon>Asterales</taxon>
        <taxon>Asteraceae</taxon>
        <taxon>Asteroideae</taxon>
        <taxon>Anthemideae</taxon>
        <taxon>Anthemidinae</taxon>
        <taxon>Tanacetum</taxon>
    </lineage>
</organism>
<sequence length="147" mass="15908">MALMAYADADHGGCQDTRRSASGSAQFQGDKLVSCTSGPSTLTFAIISFTSKLKEAWLNSTSCRRIINSRTYSPKHYHDSDTMTDVTAPTGQAPTMAPPVRSNDQSLPRIGWVQTGYLMFSAKGTKREVFGMPIPGSLITADLRQAL</sequence>
<proteinExistence type="predicted"/>
<evidence type="ECO:0000313" key="2">
    <source>
        <dbReference type="EMBL" id="GFA59215.1"/>
    </source>
</evidence>
<name>A0A699JUX7_TANCI</name>
<protein>
    <submittedName>
        <fullName evidence="2">Uncharacterized protein</fullName>
    </submittedName>
</protein>